<protein>
    <recommendedName>
        <fullName evidence="5">TonB-dependent receptor plug domain-containing protein</fullName>
    </recommendedName>
</protein>
<keyword evidence="7" id="KW-1185">Reference proteome</keyword>
<dbReference type="Pfam" id="PF07715">
    <property type="entry name" value="Plug"/>
    <property type="match status" value="1"/>
</dbReference>
<organism evidence="6 7">
    <name type="scientific">Flavipsychrobacter stenotrophus</name>
    <dbReference type="NCBI Taxonomy" id="2077091"/>
    <lineage>
        <taxon>Bacteria</taxon>
        <taxon>Pseudomonadati</taxon>
        <taxon>Bacteroidota</taxon>
        <taxon>Chitinophagia</taxon>
        <taxon>Chitinophagales</taxon>
        <taxon>Chitinophagaceae</taxon>
        <taxon>Flavipsychrobacter</taxon>
    </lineage>
</organism>
<keyword evidence="4" id="KW-0732">Signal</keyword>
<gene>
    <name evidence="6" type="ORF">CJD36_019630</name>
</gene>
<evidence type="ECO:0000256" key="1">
    <source>
        <dbReference type="ARBA" id="ARBA00004442"/>
    </source>
</evidence>
<evidence type="ECO:0000256" key="2">
    <source>
        <dbReference type="ARBA" id="ARBA00023136"/>
    </source>
</evidence>
<sequence>MAKFFLPLFCMLLSFTSFGGVIKGTVVEDKNSAPLVGVIVTYKSVDTVNGTNGGAVTDIDGKYEITGVKNGEYIVSVSYITFTTEKRNVKLEGSDVTLDIRMKAEVQEMKSVEVRAKRTTNTEAAVINEIKTSNAVVSGTSASQISKTLDRSAADVVKRIPGVAIQDDRFIVVRGLPDRYNTVWLNDAGAPSSESDKKSFSFDIIPSGLIDRILIFKTPSPELPGDFAGGMVKVYTTSLPEKNQLSVSLSSSSRQNTTGEQFTANKASSTDWLGYDDGSRNIPKGTPARLERTDPNINSLSKAFGNDWAINSKAASPDVRFSMALSNVFKRKTFSIGNTFGLSYSNTKTNFNISRQDWDTTNSKSYNYMDRQFTNNASVGIVENVGFSMGNTKIEFKNLYSQVGKSFVTIRNSVRDTEYAANADEQSYAMGYDSKATYAGQLTGTHKNKTDSRKYTWTIGYTDVFRNMPDLRRIKYTKTGGDTVYKAPIANQVDPINGGGRLYQTLYEKGYSFSHQITQKIKIKEYSFDLNAGNYLEFKSRAFDMRQLGYTIQTISNGANASRLTHLDINTIFADSNVGVTKKFLMDETTNIFDKYNAKNELIASFISAKLPLGKHITIVGGVRYEHNVQSIDGYINQNPVSPKITTDFMLPSVNASYNFSEKSLVRAAYGKTLNRPEFREFAPIFFYDFDELAGNKGSLFPTIISPDGTQLKVAEVNNIDLRYELYPSSGEMIQIGGFYKTIKNSIQRVLIPGQTGDNKAFTYLNAENAYTAGVELDLRKNLVFLDNKLGTKFLKDFSVVGNLALSKSQLTFDTSKARSQIQNATLQGQSPYIVNLGMFYQNTTSGFQGSLLYNVSGARLYAVGTTEKAGESIGELPFQSLDLTVSKIFKNHYMVNFGIQNLLDSKVHFVKDSDRDGKFNSNTIDRDYKMYKPGRYFTIGLKVKF</sequence>
<dbReference type="InterPro" id="IPR012910">
    <property type="entry name" value="Plug_dom"/>
</dbReference>
<reference evidence="6 7" key="1">
    <citation type="submission" date="2018-01" db="EMBL/GenBank/DDBJ databases">
        <title>A novel member of the phylum Bacteroidetes isolated from glacier ice.</title>
        <authorList>
            <person name="Liu Q."/>
            <person name="Xin Y.-H."/>
        </authorList>
    </citation>
    <scope>NUCLEOTIDE SEQUENCE [LARGE SCALE GENOMIC DNA]</scope>
    <source>
        <strain evidence="6 7">RB1R16</strain>
    </source>
</reference>
<feature type="chain" id="PRO_5015392568" description="TonB-dependent receptor plug domain-containing protein" evidence="4">
    <location>
        <begin position="20"/>
        <end position="946"/>
    </location>
</feature>
<dbReference type="Gene3D" id="2.40.170.20">
    <property type="entry name" value="TonB-dependent receptor, beta-barrel domain"/>
    <property type="match status" value="1"/>
</dbReference>
<dbReference type="EMBL" id="PPSL01000006">
    <property type="protein sequence ID" value="PQJ09454.1"/>
    <property type="molecule type" value="Genomic_DNA"/>
</dbReference>
<evidence type="ECO:0000313" key="7">
    <source>
        <dbReference type="Proteomes" id="UP000239872"/>
    </source>
</evidence>
<keyword evidence="3" id="KW-0998">Cell outer membrane</keyword>
<feature type="domain" description="TonB-dependent receptor plug" evidence="5">
    <location>
        <begin position="132"/>
        <end position="230"/>
    </location>
</feature>
<comment type="subcellular location">
    <subcellularLocation>
        <location evidence="1">Cell outer membrane</location>
    </subcellularLocation>
</comment>
<dbReference type="PANTHER" id="PTHR40980">
    <property type="entry name" value="PLUG DOMAIN-CONTAINING PROTEIN"/>
    <property type="match status" value="1"/>
</dbReference>
<dbReference type="PANTHER" id="PTHR40980:SF4">
    <property type="entry name" value="TONB-DEPENDENT RECEPTOR-LIKE BETA-BARREL DOMAIN-CONTAINING PROTEIN"/>
    <property type="match status" value="1"/>
</dbReference>
<evidence type="ECO:0000313" key="6">
    <source>
        <dbReference type="EMBL" id="PQJ09454.1"/>
    </source>
</evidence>
<proteinExistence type="predicted"/>
<dbReference type="Pfam" id="PF13715">
    <property type="entry name" value="CarbopepD_reg_2"/>
    <property type="match status" value="1"/>
</dbReference>
<dbReference type="InterPro" id="IPR008969">
    <property type="entry name" value="CarboxyPept-like_regulatory"/>
</dbReference>
<comment type="caution">
    <text evidence="6">The sequence shown here is derived from an EMBL/GenBank/DDBJ whole genome shotgun (WGS) entry which is preliminary data.</text>
</comment>
<dbReference type="OrthoDB" id="9768470at2"/>
<dbReference type="AlphaFoldDB" id="A0A2S7SRT2"/>
<dbReference type="GO" id="GO:0009279">
    <property type="term" value="C:cell outer membrane"/>
    <property type="evidence" value="ECO:0007669"/>
    <property type="project" value="UniProtKB-SubCell"/>
</dbReference>
<dbReference type="InterPro" id="IPR036942">
    <property type="entry name" value="Beta-barrel_TonB_sf"/>
</dbReference>
<keyword evidence="2" id="KW-0472">Membrane</keyword>
<dbReference type="Gene3D" id="2.60.40.1120">
    <property type="entry name" value="Carboxypeptidase-like, regulatory domain"/>
    <property type="match status" value="1"/>
</dbReference>
<dbReference type="RefSeq" id="WP_105040904.1">
    <property type="nucleotide sequence ID" value="NZ_PPSL01000006.1"/>
</dbReference>
<feature type="signal peptide" evidence="4">
    <location>
        <begin position="1"/>
        <end position="19"/>
    </location>
</feature>
<dbReference type="SUPFAM" id="SSF56935">
    <property type="entry name" value="Porins"/>
    <property type="match status" value="1"/>
</dbReference>
<name>A0A2S7SRT2_9BACT</name>
<evidence type="ECO:0000259" key="5">
    <source>
        <dbReference type="Pfam" id="PF07715"/>
    </source>
</evidence>
<evidence type="ECO:0000256" key="4">
    <source>
        <dbReference type="SAM" id="SignalP"/>
    </source>
</evidence>
<evidence type="ECO:0000256" key="3">
    <source>
        <dbReference type="ARBA" id="ARBA00023237"/>
    </source>
</evidence>
<dbReference type="SUPFAM" id="SSF49464">
    <property type="entry name" value="Carboxypeptidase regulatory domain-like"/>
    <property type="match status" value="1"/>
</dbReference>
<accession>A0A2S7SRT2</accession>
<dbReference type="Gene3D" id="2.170.130.10">
    <property type="entry name" value="TonB-dependent receptor, plug domain"/>
    <property type="match status" value="1"/>
</dbReference>
<dbReference type="Proteomes" id="UP000239872">
    <property type="component" value="Unassembled WGS sequence"/>
</dbReference>
<dbReference type="InterPro" id="IPR037066">
    <property type="entry name" value="Plug_dom_sf"/>
</dbReference>